<organism evidence="2 3">
    <name type="scientific">Dreissena polymorpha</name>
    <name type="common">Zebra mussel</name>
    <name type="synonym">Mytilus polymorpha</name>
    <dbReference type="NCBI Taxonomy" id="45954"/>
    <lineage>
        <taxon>Eukaryota</taxon>
        <taxon>Metazoa</taxon>
        <taxon>Spiralia</taxon>
        <taxon>Lophotrochozoa</taxon>
        <taxon>Mollusca</taxon>
        <taxon>Bivalvia</taxon>
        <taxon>Autobranchia</taxon>
        <taxon>Heteroconchia</taxon>
        <taxon>Euheterodonta</taxon>
        <taxon>Imparidentia</taxon>
        <taxon>Neoheterodontei</taxon>
        <taxon>Myida</taxon>
        <taxon>Dreissenoidea</taxon>
        <taxon>Dreissenidae</taxon>
        <taxon>Dreissena</taxon>
    </lineage>
</organism>
<feature type="region of interest" description="Disordered" evidence="1">
    <location>
        <begin position="1"/>
        <end position="20"/>
    </location>
</feature>
<dbReference type="Proteomes" id="UP000828390">
    <property type="component" value="Unassembled WGS sequence"/>
</dbReference>
<accession>A0A9D4D4R5</accession>
<name>A0A9D4D4R5_DREPO</name>
<reference evidence="2" key="2">
    <citation type="submission" date="2020-11" db="EMBL/GenBank/DDBJ databases">
        <authorList>
            <person name="McCartney M.A."/>
            <person name="Auch B."/>
            <person name="Kono T."/>
            <person name="Mallez S."/>
            <person name="Becker A."/>
            <person name="Gohl D.M."/>
            <person name="Silverstein K.A.T."/>
            <person name="Koren S."/>
            <person name="Bechman K.B."/>
            <person name="Herman A."/>
            <person name="Abrahante J.E."/>
            <person name="Garbe J."/>
        </authorList>
    </citation>
    <scope>NUCLEOTIDE SEQUENCE</scope>
    <source>
        <strain evidence="2">Duluth1</strain>
        <tissue evidence="2">Whole animal</tissue>
    </source>
</reference>
<keyword evidence="3" id="KW-1185">Reference proteome</keyword>
<gene>
    <name evidence="2" type="ORF">DPMN_045363</name>
</gene>
<evidence type="ECO:0000256" key="1">
    <source>
        <dbReference type="SAM" id="MobiDB-lite"/>
    </source>
</evidence>
<evidence type="ECO:0000313" key="2">
    <source>
        <dbReference type="EMBL" id="KAH3738722.1"/>
    </source>
</evidence>
<reference evidence="2" key="1">
    <citation type="journal article" date="2019" name="bioRxiv">
        <title>The Genome of the Zebra Mussel, Dreissena polymorpha: A Resource for Invasive Species Research.</title>
        <authorList>
            <person name="McCartney M.A."/>
            <person name="Auch B."/>
            <person name="Kono T."/>
            <person name="Mallez S."/>
            <person name="Zhang Y."/>
            <person name="Obille A."/>
            <person name="Becker A."/>
            <person name="Abrahante J.E."/>
            <person name="Garbe J."/>
            <person name="Badalamenti J.P."/>
            <person name="Herman A."/>
            <person name="Mangelson H."/>
            <person name="Liachko I."/>
            <person name="Sullivan S."/>
            <person name="Sone E.D."/>
            <person name="Koren S."/>
            <person name="Silverstein K.A.T."/>
            <person name="Beckman K.B."/>
            <person name="Gohl D.M."/>
        </authorList>
    </citation>
    <scope>NUCLEOTIDE SEQUENCE</scope>
    <source>
        <strain evidence="2">Duluth1</strain>
        <tissue evidence="2">Whole animal</tissue>
    </source>
</reference>
<protein>
    <submittedName>
        <fullName evidence="2">Uncharacterized protein</fullName>
    </submittedName>
</protein>
<dbReference type="AlphaFoldDB" id="A0A9D4D4R5"/>
<proteinExistence type="predicted"/>
<sequence>MSSMSPKSPPIRIEDKASSISKFNQTQSSIVKEHTGNVAFCDRCFQIPCSSYKTHCEHVKVFEIGT</sequence>
<dbReference type="EMBL" id="JAIWYP010000011">
    <property type="protein sequence ID" value="KAH3738722.1"/>
    <property type="molecule type" value="Genomic_DNA"/>
</dbReference>
<comment type="caution">
    <text evidence="2">The sequence shown here is derived from an EMBL/GenBank/DDBJ whole genome shotgun (WGS) entry which is preliminary data.</text>
</comment>
<evidence type="ECO:0000313" key="3">
    <source>
        <dbReference type="Proteomes" id="UP000828390"/>
    </source>
</evidence>